<comment type="catalytic activity">
    <reaction evidence="14">
        <text>Exonucleolytic cleavage in the 3'- to 5'-direction to yield nucleoside 5'-phosphates.</text>
        <dbReference type="EC" id="3.1.11.1"/>
    </reaction>
</comment>
<dbReference type="EC" id="3.1.11.1" evidence="14"/>
<accession>A0A1Y3G9L5</accession>
<sequence>MNYQETLEQGFKKAYRKAEKARETGIDPSREVEILPADDLAERVENLIGVKGLANRIRELENQGHSREEICLKVSDSMVEGEFPDLETPEEMVDAAVRSSVAILTEGVVAAPIEGIASVTVSEDDFIRISYSGPIRSAGGTAQVISVLVADYVRRKTQVGRYLPTEKEIERYVEEIPLYKKVANLQYTPTDNEIREIISNCPVMIDGEATENTEVSGQRNLRRINTNAIRGGMCLVVAEGIALKARKLKKLVKAINIEGWSWIDSLIKEESEDEDQTIKPNKKYLADLIAGRPVFGHPSRPGGFRLRLGRARNSGLATAGINPATMWITDSFLSVGTQLKIERPGKAAGVVAVDTIEGPTVRLKNGDVTRIDTEKKAKKLKNKIEAILDVGEILINYGDFLENNHPLIPTSYTEEWWIQEAKKQTEHPTVSTAKDAIKHTKKGIPLHPKYTYLWHDITPQQTHQLRQHIKKTKQTTNNHLAIDHNKQTKQTLETLLIHHKKRNNKILIEKDTAIALIYTLGLNKNKNKEIDPDQYEQTTKYLQDLSGLTIRKKAPTRIGCRMGRPEKSKERKMRPPTHLLFPVGEEGGSQRSMEKASENRKIKVELNQRKCKKCGETTYKPTCSCGGQTQIKHTCISCNQETPNGENCPKCGKRTKGYKQYEIDISKQYRESLKRVGERNNYKVLKGVKGLTSKDKTPEPIEKGILRAKHDLYVFKDGTIRYDLTDIPLTHFKPKEISTSIKKLKQLGYTKDINGDKLQNPNQILELKPQDVVLSKECCQYFLKTTQFIDDLLKKHYNQPPYYNINNLQDLMGTLLIGLAPHTSAGVLSRLIGYTTRAVNYAHPYFHAAKRRNCDGDEDCYMLLMDGLLNFSRHFLPDKTGGQMDAPLVLTSTLDPTEIDDEAHNLDIEWNYPLELYQATQQYKDPSEINIKTGENTLNTENDLKKFGYSHPINNINTGPKQSAYKTLGPMIDKMQSQLEIAGKIKAVDEKEVAEKVIQSHFLPDLIGNLRAFSTQTVRCVKCNTKYRRPPLSGTCNNCGNTLTLTVHENSVKKYLKISMEIAEEYQVSNYVKERLKLLETSINSLFENELFQQKDLTEYM</sequence>
<dbReference type="OrthoDB" id="7529at2157"/>
<dbReference type="RefSeq" id="WP_086637429.1">
    <property type="nucleotide sequence ID" value="NZ_MRZU01000004.1"/>
</dbReference>
<evidence type="ECO:0000256" key="11">
    <source>
        <dbReference type="ARBA" id="ARBA00023268"/>
    </source>
</evidence>
<protein>
    <recommendedName>
        <fullName evidence="14">DNA polymerase II large subunit</fullName>
        <shortName evidence="14">Pol II</shortName>
        <ecNumber evidence="14">2.7.7.7</ecNumber>
    </recommendedName>
    <alternativeName>
        <fullName evidence="14">Exodeoxyribonuclease large subunit</fullName>
        <ecNumber evidence="14">3.1.11.1</ecNumber>
    </alternativeName>
</protein>
<dbReference type="PANTHER" id="PTHR42210">
    <property type="entry name" value="DNA POLYMERASE II LARGE SUBUNIT"/>
    <property type="match status" value="1"/>
</dbReference>
<keyword evidence="6 14" id="KW-0540">Nuclease</keyword>
<dbReference type="InterPro" id="IPR004475">
    <property type="entry name" value="PolC_DP2"/>
</dbReference>
<keyword evidence="4 14" id="KW-0548">Nucleotidyltransferase</keyword>
<comment type="similarity">
    <text evidence="1 14">Belongs to the archaeal DNA polymerase II family.</text>
</comment>
<evidence type="ECO:0000256" key="6">
    <source>
        <dbReference type="ARBA" id="ARBA00022722"/>
    </source>
</evidence>
<evidence type="ECO:0000256" key="7">
    <source>
        <dbReference type="ARBA" id="ARBA00022801"/>
    </source>
</evidence>
<dbReference type="NCBIfam" id="NF003103">
    <property type="entry name" value="PRK04023.1"/>
    <property type="match status" value="1"/>
</dbReference>
<keyword evidence="5 14" id="KW-0235">DNA replication</keyword>
<evidence type="ECO:0000256" key="10">
    <source>
        <dbReference type="ARBA" id="ARBA00023125"/>
    </source>
</evidence>
<name>A0A1Y3G9L5_9EURY</name>
<dbReference type="Pfam" id="PF24846">
    <property type="entry name" value="PolC_DP2_cat"/>
    <property type="match status" value="1"/>
</dbReference>
<dbReference type="GO" id="GO:0003677">
    <property type="term" value="F:DNA binding"/>
    <property type="evidence" value="ECO:0007669"/>
    <property type="project" value="UniProtKB-UniRule"/>
</dbReference>
<dbReference type="InterPro" id="IPR016033">
    <property type="entry name" value="PolC_DP2_N"/>
</dbReference>
<dbReference type="PIRSF" id="PIRSF016275">
    <property type="entry name" value="PolC_DP2"/>
    <property type="match status" value="1"/>
</dbReference>
<dbReference type="HAMAP" id="MF_00324">
    <property type="entry name" value="DNApol_II_L_arch"/>
    <property type="match status" value="1"/>
</dbReference>
<keyword evidence="11 14" id="KW-0511">Multifunctional enzyme</keyword>
<comment type="subunit">
    <text evidence="2 14">Heterodimer of a large subunit and a small subunit.</text>
</comment>
<feature type="region of interest" description="Disordered" evidence="15">
    <location>
        <begin position="578"/>
        <end position="599"/>
    </location>
</feature>
<dbReference type="Pfam" id="PF24844">
    <property type="entry name" value="PolC_DP2_central"/>
    <property type="match status" value="1"/>
</dbReference>
<gene>
    <name evidence="14" type="primary">polC</name>
    <name evidence="19" type="ORF">AMET1_1033</name>
</gene>
<keyword evidence="20" id="KW-1185">Reference proteome</keyword>
<evidence type="ECO:0000256" key="15">
    <source>
        <dbReference type="SAM" id="MobiDB-lite"/>
    </source>
</evidence>
<dbReference type="NCBIfam" id="TIGR00354">
    <property type="entry name" value="polC"/>
    <property type="match status" value="1"/>
</dbReference>
<evidence type="ECO:0000256" key="4">
    <source>
        <dbReference type="ARBA" id="ARBA00022695"/>
    </source>
</evidence>
<dbReference type="PANTHER" id="PTHR42210:SF1">
    <property type="entry name" value="DNA POLYMERASE II LARGE SUBUNIT"/>
    <property type="match status" value="1"/>
</dbReference>
<dbReference type="Pfam" id="PF03833">
    <property type="entry name" value="PolC_DP2_N"/>
    <property type="match status" value="1"/>
</dbReference>
<evidence type="ECO:0000256" key="9">
    <source>
        <dbReference type="ARBA" id="ARBA00022932"/>
    </source>
</evidence>
<dbReference type="GO" id="GO:0008310">
    <property type="term" value="F:single-stranded DNA 3'-5' DNA exonuclease activity"/>
    <property type="evidence" value="ECO:0007669"/>
    <property type="project" value="UniProtKB-EC"/>
</dbReference>
<dbReference type="GO" id="GO:0006261">
    <property type="term" value="P:DNA-templated DNA replication"/>
    <property type="evidence" value="ECO:0007669"/>
    <property type="project" value="UniProtKB-UniRule"/>
</dbReference>
<dbReference type="GO" id="GO:0006308">
    <property type="term" value="P:DNA catabolic process"/>
    <property type="evidence" value="ECO:0007669"/>
    <property type="project" value="UniProtKB-UniRule"/>
</dbReference>
<keyword evidence="9 14" id="KW-0239">DNA-directed DNA polymerase</keyword>
<feature type="domain" description="DNA polymerase II large subunit DP2 catalytic" evidence="18">
    <location>
        <begin position="681"/>
        <end position="974"/>
    </location>
</feature>
<evidence type="ECO:0000259" key="17">
    <source>
        <dbReference type="Pfam" id="PF24844"/>
    </source>
</evidence>
<feature type="domain" description="DNA polymerase II large subunit DP2 central" evidence="17">
    <location>
        <begin position="272"/>
        <end position="641"/>
    </location>
</feature>
<keyword evidence="3 14" id="KW-0808">Transferase</keyword>
<dbReference type="InterPro" id="IPR056171">
    <property type="entry name" value="PolC_DP2_central_dom"/>
</dbReference>
<evidence type="ECO:0000259" key="18">
    <source>
        <dbReference type="Pfam" id="PF24846"/>
    </source>
</evidence>
<keyword evidence="7 14" id="KW-0378">Hydrolase</keyword>
<dbReference type="InterPro" id="IPR056172">
    <property type="entry name" value="PolC_DP2_cat_dom"/>
</dbReference>
<comment type="function">
    <text evidence="12 14">Possesses two activities: a DNA synthesis (polymerase) and an exonucleolytic activity that degrades single-stranded DNA in the 3'- to 5'-direction. Has a template-primer preference which is characteristic of a replicative DNA polymerase.</text>
</comment>
<dbReference type="EC" id="2.7.7.7" evidence="14"/>
<organism evidence="19 20">
    <name type="scientific">Methanonatronarchaeum thermophilum</name>
    <dbReference type="NCBI Taxonomy" id="1927129"/>
    <lineage>
        <taxon>Archaea</taxon>
        <taxon>Methanobacteriati</taxon>
        <taxon>Methanobacteriota</taxon>
        <taxon>Methanonatronarchaeia</taxon>
        <taxon>Methanonatronarchaeales</taxon>
        <taxon>Methanonatronarchaeaceae</taxon>
        <taxon>Methanonatronarchaeum</taxon>
    </lineage>
</organism>
<evidence type="ECO:0000256" key="12">
    <source>
        <dbReference type="ARBA" id="ARBA00025068"/>
    </source>
</evidence>
<evidence type="ECO:0000313" key="20">
    <source>
        <dbReference type="Proteomes" id="UP000195137"/>
    </source>
</evidence>
<evidence type="ECO:0000313" key="19">
    <source>
        <dbReference type="EMBL" id="OUJ18131.1"/>
    </source>
</evidence>
<proteinExistence type="inferred from homology"/>
<reference evidence="19 20" key="1">
    <citation type="submission" date="2016-12" db="EMBL/GenBank/DDBJ databases">
        <title>Discovery of methanogenic haloarchaea.</title>
        <authorList>
            <person name="Sorokin D.Y."/>
            <person name="Makarova K.S."/>
            <person name="Abbas B."/>
            <person name="Ferrer M."/>
            <person name="Golyshin P.N."/>
        </authorList>
    </citation>
    <scope>NUCLEOTIDE SEQUENCE [LARGE SCALE GENOMIC DNA]</scope>
    <source>
        <strain evidence="19">AMET1</strain>
    </source>
</reference>
<dbReference type="EMBL" id="MRZU01000004">
    <property type="protein sequence ID" value="OUJ18131.1"/>
    <property type="molecule type" value="Genomic_DNA"/>
</dbReference>
<evidence type="ECO:0000256" key="5">
    <source>
        <dbReference type="ARBA" id="ARBA00022705"/>
    </source>
</evidence>
<comment type="catalytic activity">
    <reaction evidence="13 14">
        <text>DNA(n) + a 2'-deoxyribonucleoside 5'-triphosphate = DNA(n+1) + diphosphate</text>
        <dbReference type="Rhea" id="RHEA:22508"/>
        <dbReference type="Rhea" id="RHEA-COMP:17339"/>
        <dbReference type="Rhea" id="RHEA-COMP:17340"/>
        <dbReference type="ChEBI" id="CHEBI:33019"/>
        <dbReference type="ChEBI" id="CHEBI:61560"/>
        <dbReference type="ChEBI" id="CHEBI:173112"/>
        <dbReference type="EC" id="2.7.7.7"/>
    </reaction>
</comment>
<feature type="domain" description="DNA polymerase II large subunit DP2 N-terminal" evidence="16">
    <location>
        <begin position="2"/>
        <end position="268"/>
    </location>
</feature>
<comment type="caution">
    <text evidence="19">The sequence shown here is derived from an EMBL/GenBank/DDBJ whole genome shotgun (WGS) entry which is preliminary data.</text>
</comment>
<evidence type="ECO:0000256" key="3">
    <source>
        <dbReference type="ARBA" id="ARBA00022679"/>
    </source>
</evidence>
<evidence type="ECO:0000256" key="13">
    <source>
        <dbReference type="ARBA" id="ARBA00049244"/>
    </source>
</evidence>
<dbReference type="AlphaFoldDB" id="A0A1Y3G9L5"/>
<keyword evidence="8 14" id="KW-0269">Exonuclease</keyword>
<evidence type="ECO:0000256" key="1">
    <source>
        <dbReference type="ARBA" id="ARBA00011053"/>
    </source>
</evidence>
<evidence type="ECO:0000259" key="16">
    <source>
        <dbReference type="Pfam" id="PF03833"/>
    </source>
</evidence>
<keyword evidence="10 14" id="KW-0238">DNA-binding</keyword>
<evidence type="ECO:0000256" key="14">
    <source>
        <dbReference type="HAMAP-Rule" id="MF_00324"/>
    </source>
</evidence>
<dbReference type="Proteomes" id="UP000195137">
    <property type="component" value="Unassembled WGS sequence"/>
</dbReference>
<evidence type="ECO:0000256" key="8">
    <source>
        <dbReference type="ARBA" id="ARBA00022839"/>
    </source>
</evidence>
<dbReference type="GO" id="GO:0003887">
    <property type="term" value="F:DNA-directed DNA polymerase activity"/>
    <property type="evidence" value="ECO:0007669"/>
    <property type="project" value="UniProtKB-UniRule"/>
</dbReference>
<evidence type="ECO:0000256" key="2">
    <source>
        <dbReference type="ARBA" id="ARBA00011315"/>
    </source>
</evidence>